<keyword evidence="2" id="KW-1185">Reference proteome</keyword>
<sequence>MVKNLSLLLAGLLAGVAIMLAGQWPRAEVVYRSEQPSTVTYEDDSAHHLGLIRRDTLFGDATHLLVVGRDPGFGYGHWVNVHTSVIDAGKEIAETAWTPEGVRVRFMSGHELFVPARYFLHGR</sequence>
<protein>
    <submittedName>
        <fullName evidence="1">Uncharacterized protein</fullName>
    </submittedName>
</protein>
<dbReference type="Proteomes" id="UP001212498">
    <property type="component" value="Unassembled WGS sequence"/>
</dbReference>
<evidence type="ECO:0000313" key="2">
    <source>
        <dbReference type="Proteomes" id="UP001212498"/>
    </source>
</evidence>
<evidence type="ECO:0000313" key="1">
    <source>
        <dbReference type="EMBL" id="MDA0642448.1"/>
    </source>
</evidence>
<organism evidence="1 2">
    <name type="scientific">Nonomuraea ferruginea</name>
    <dbReference type="NCBI Taxonomy" id="46174"/>
    <lineage>
        <taxon>Bacteria</taxon>
        <taxon>Bacillati</taxon>
        <taxon>Actinomycetota</taxon>
        <taxon>Actinomycetes</taxon>
        <taxon>Streptosporangiales</taxon>
        <taxon>Streptosporangiaceae</taxon>
        <taxon>Nonomuraea</taxon>
    </lineage>
</organism>
<reference evidence="1 2" key="1">
    <citation type="submission" date="2022-11" db="EMBL/GenBank/DDBJ databases">
        <title>Nonomuraea corallina sp. nov., a new species of the genus Nonomuraea isolated from sea side sediment in Thai sea.</title>
        <authorList>
            <person name="Ngamcharungchit C."/>
            <person name="Matsumoto A."/>
            <person name="Suriyachadkun C."/>
            <person name="Panbangred W."/>
            <person name="Inahashi Y."/>
            <person name="Intra B."/>
        </authorList>
    </citation>
    <scope>NUCLEOTIDE SEQUENCE [LARGE SCALE GENOMIC DNA]</scope>
    <source>
        <strain evidence="1 2">DSM 43553</strain>
    </source>
</reference>
<dbReference type="RefSeq" id="WP_222709052.1">
    <property type="nucleotide sequence ID" value="NZ_BAABFD010000007.1"/>
</dbReference>
<proteinExistence type="predicted"/>
<dbReference type="EMBL" id="JAPNUD010000042">
    <property type="protein sequence ID" value="MDA0642448.1"/>
    <property type="molecule type" value="Genomic_DNA"/>
</dbReference>
<accession>A0ABT4SYX1</accession>
<name>A0ABT4SYX1_9ACTN</name>
<gene>
    <name evidence="1" type="ORF">OUY24_17570</name>
</gene>
<comment type="caution">
    <text evidence="1">The sequence shown here is derived from an EMBL/GenBank/DDBJ whole genome shotgun (WGS) entry which is preliminary data.</text>
</comment>